<gene>
    <name evidence="1" type="ORF">PsorP6_000489</name>
</gene>
<evidence type="ECO:0000313" key="2">
    <source>
        <dbReference type="Proteomes" id="UP001163321"/>
    </source>
</evidence>
<organism evidence="1 2">
    <name type="scientific">Peronosclerospora sorghi</name>
    <dbReference type="NCBI Taxonomy" id="230839"/>
    <lineage>
        <taxon>Eukaryota</taxon>
        <taxon>Sar</taxon>
        <taxon>Stramenopiles</taxon>
        <taxon>Oomycota</taxon>
        <taxon>Peronosporomycetes</taxon>
        <taxon>Peronosporales</taxon>
        <taxon>Peronosporaceae</taxon>
        <taxon>Peronosclerospora</taxon>
    </lineage>
</organism>
<comment type="caution">
    <text evidence="1">The sequence shown here is derived from an EMBL/GenBank/DDBJ whole genome shotgun (WGS) entry which is preliminary data.</text>
</comment>
<protein>
    <submittedName>
        <fullName evidence="1">Uncharacterized protein</fullName>
    </submittedName>
</protein>
<keyword evidence="2" id="KW-1185">Reference proteome</keyword>
<dbReference type="EMBL" id="CM047580">
    <property type="protein sequence ID" value="KAI9922234.1"/>
    <property type="molecule type" value="Genomic_DNA"/>
</dbReference>
<proteinExistence type="predicted"/>
<sequence length="316" mass="36340">MQAVASRHSADLSASESPEFAEVLRELPPEAYVNRLRRYLNMPVERIPRYKLHLQELLGCTPPEHVDFVPLQSSIQSLDWVVNKEISEIHENTRTLVSVSAKVGMDLSGRHFVRDGMLHKVCRSKVQLYYFVLLENGGLYKKKFHLLDLWKCKVEDDVTILPGVLTPVTTSNNKNGSPTTSSTRSKKFRRLWITLTLQTISLESTFKTTQPEETVPIELCLVVSLKNETWFRLQFPSDLKLCTQTTYVFESLSQEERDEWVRALKHCISGGDELALRRRSLKTATLAPIFMLDKISNVCTICTQTFIVYRARHHCR</sequence>
<accession>A0ACC0WW02</accession>
<reference evidence="1 2" key="1">
    <citation type="journal article" date="2022" name="bioRxiv">
        <title>The genome of the oomycete Peronosclerospora sorghi, a cosmopolitan pathogen of maize and sorghum, is inflated with dispersed pseudogenes.</title>
        <authorList>
            <person name="Fletcher K."/>
            <person name="Martin F."/>
            <person name="Isakeit T."/>
            <person name="Cavanaugh K."/>
            <person name="Magill C."/>
            <person name="Michelmore R."/>
        </authorList>
    </citation>
    <scope>NUCLEOTIDE SEQUENCE [LARGE SCALE GENOMIC DNA]</scope>
    <source>
        <strain evidence="1">P6</strain>
    </source>
</reference>
<evidence type="ECO:0000313" key="1">
    <source>
        <dbReference type="EMBL" id="KAI9922234.1"/>
    </source>
</evidence>
<dbReference type="Proteomes" id="UP001163321">
    <property type="component" value="Chromosome 1"/>
</dbReference>
<name>A0ACC0WW02_9STRA</name>